<gene>
    <name evidence="1" type="ORF">RCA_01215</name>
</gene>
<organism evidence="1 2">
    <name type="scientific">Rickettsia canadensis str. CA410</name>
    <dbReference type="NCBI Taxonomy" id="1105107"/>
    <lineage>
        <taxon>Bacteria</taxon>
        <taxon>Pseudomonadati</taxon>
        <taxon>Pseudomonadota</taxon>
        <taxon>Alphaproteobacteria</taxon>
        <taxon>Rickettsiales</taxon>
        <taxon>Rickettsiaceae</taxon>
        <taxon>Rickettsieae</taxon>
        <taxon>Rickettsia</taxon>
        <taxon>belli group</taxon>
    </lineage>
</organism>
<keyword evidence="2" id="KW-1185">Reference proteome</keyword>
<evidence type="ECO:0000313" key="2">
    <source>
        <dbReference type="Proteomes" id="UP000007878"/>
    </source>
</evidence>
<accession>A0ABM5MR30</accession>
<evidence type="ECO:0000313" key="1">
    <source>
        <dbReference type="EMBL" id="AFB20820.1"/>
    </source>
</evidence>
<name>A0ABM5MR30_RICCA</name>
<sequence>MLYRLLNIYQKVKDKVEENIVELKSNIKIAMPKDINIDKFTIKNTITNINIISMKLKQNY</sequence>
<proteinExistence type="predicted"/>
<dbReference type="Proteomes" id="UP000007878">
    <property type="component" value="Chromosome"/>
</dbReference>
<reference evidence="2" key="1">
    <citation type="submission" date="2012-02" db="EMBL/GenBank/DDBJ databases">
        <title>Complete genome sequence of Rickettsia parkeri strain Portsmouth.</title>
        <authorList>
            <person name="Johnson S.L."/>
            <person name="Munk A.C."/>
            <person name="Han S."/>
            <person name="Bruce D.C."/>
            <person name="Dasch G.A."/>
        </authorList>
    </citation>
    <scope>NUCLEOTIDE SEQUENCE [LARGE SCALE GENOMIC DNA]</scope>
    <source>
        <strain evidence="2">CA410</strain>
    </source>
</reference>
<dbReference type="EMBL" id="CP003304">
    <property type="protein sequence ID" value="AFB20820.1"/>
    <property type="molecule type" value="Genomic_DNA"/>
</dbReference>
<protein>
    <submittedName>
        <fullName evidence="1">Uncharacterized protein</fullName>
    </submittedName>
</protein>